<evidence type="ECO:0000256" key="4">
    <source>
        <dbReference type="ARBA" id="ARBA00022741"/>
    </source>
</evidence>
<sequence>MRIDQALTYIHSRPKAGKKDSQERMQALLATLDHPEKRLPEAIHVTGTNGKGSVSTMLSAIAQADGLKVGLFTSPYLVVFNDRFQINGQNISDDELARYTDRVRVAADEVEEQSDGRLIVTEFEVVTAIMLCYFADQDLDLAIIEVGIGGHYDSTNVLTTTAVAVVTSIALDHQKLLGDCLSDIASQKAGIIKAGKPTVLGAHLPKEAESVIRQVADSKKSPVTVAGANGPEYKTALVGSFQRENAQTAIAAYRAFRPNSRAALIQEGLLHAQLPGRFEEIISGVFLDGAHNPAGLAALQKTVQERFDGPVDFVVGALADKHLEGSLQRLVEDPRIRLHLFAYDGLPGRAGMDLSLFMPSQEASVIQTVDEALALKRKSKRPLIFTGSLYFIADVRRQLCQMKKSSAQS</sequence>
<keyword evidence="6" id="KW-0460">Magnesium</keyword>
<keyword evidence="4 7" id="KW-0547">Nucleotide-binding</keyword>
<feature type="domain" description="Mur ligase central" evidence="8">
    <location>
        <begin position="45"/>
        <end position="197"/>
    </location>
</feature>
<evidence type="ECO:0000256" key="1">
    <source>
        <dbReference type="ARBA" id="ARBA00008276"/>
    </source>
</evidence>
<dbReference type="SUPFAM" id="SSF53623">
    <property type="entry name" value="MurD-like peptide ligases, catalytic domain"/>
    <property type="match status" value="1"/>
</dbReference>
<proteinExistence type="inferred from homology"/>
<comment type="similarity">
    <text evidence="1 7">Belongs to the folylpolyglutamate synthase family.</text>
</comment>
<dbReference type="PIRSF" id="PIRSF001563">
    <property type="entry name" value="Folylpolyglu_synth"/>
    <property type="match status" value="1"/>
</dbReference>
<comment type="caution">
    <text evidence="9">The sequence shown here is derived from an EMBL/GenBank/DDBJ whole genome shotgun (WGS) entry which is preliminary data.</text>
</comment>
<evidence type="ECO:0000256" key="3">
    <source>
        <dbReference type="ARBA" id="ARBA00022723"/>
    </source>
</evidence>
<accession>A0ABS5R005</accession>
<dbReference type="Proteomes" id="UP001519503">
    <property type="component" value="Unassembled WGS sequence"/>
</dbReference>
<dbReference type="InterPro" id="IPR001645">
    <property type="entry name" value="Folylpolyglutamate_synth"/>
</dbReference>
<name>A0ABS5R005_9LACO</name>
<keyword evidence="5 7" id="KW-0067">ATP-binding</keyword>
<evidence type="ECO:0000313" key="9">
    <source>
        <dbReference type="EMBL" id="MBS9337859.1"/>
    </source>
</evidence>
<evidence type="ECO:0000259" key="8">
    <source>
        <dbReference type="Pfam" id="PF08245"/>
    </source>
</evidence>
<dbReference type="PANTHER" id="PTHR11136">
    <property type="entry name" value="FOLYLPOLYGLUTAMATE SYNTHASE-RELATED"/>
    <property type="match status" value="1"/>
</dbReference>
<dbReference type="EMBL" id="JAAMFL010000008">
    <property type="protein sequence ID" value="MBS9337859.1"/>
    <property type="molecule type" value="Genomic_DNA"/>
</dbReference>
<evidence type="ECO:0000256" key="2">
    <source>
        <dbReference type="ARBA" id="ARBA00022598"/>
    </source>
</evidence>
<dbReference type="InterPro" id="IPR018109">
    <property type="entry name" value="Folylpolyglutamate_synth_CS"/>
</dbReference>
<dbReference type="PROSITE" id="PS01012">
    <property type="entry name" value="FOLYLPOLYGLU_SYNT_2"/>
    <property type="match status" value="1"/>
</dbReference>
<dbReference type="SUPFAM" id="SSF53244">
    <property type="entry name" value="MurD-like peptide ligases, peptide-binding domain"/>
    <property type="match status" value="1"/>
</dbReference>
<gene>
    <name evidence="9" type="ORF">G6R30_05205</name>
</gene>
<evidence type="ECO:0000313" key="10">
    <source>
        <dbReference type="Proteomes" id="UP001519503"/>
    </source>
</evidence>
<evidence type="ECO:0000256" key="6">
    <source>
        <dbReference type="ARBA" id="ARBA00022842"/>
    </source>
</evidence>
<dbReference type="Gene3D" id="3.40.1190.10">
    <property type="entry name" value="Mur-like, catalytic domain"/>
    <property type="match status" value="1"/>
</dbReference>
<keyword evidence="10" id="KW-1185">Reference proteome</keyword>
<dbReference type="RefSeq" id="WP_213822168.1">
    <property type="nucleotide sequence ID" value="NZ_JAAMFL010000008.1"/>
</dbReference>
<reference evidence="9 10" key="1">
    <citation type="submission" date="2020-02" db="EMBL/GenBank/DDBJ databases">
        <title>Fructobacillus sp. isolated from paper mulberry of Taiwan.</title>
        <authorList>
            <person name="Lin S.-T."/>
        </authorList>
    </citation>
    <scope>NUCLEOTIDE SEQUENCE [LARGE SCALE GENOMIC DNA]</scope>
    <source>
        <strain evidence="9 10">S1-1</strain>
    </source>
</reference>
<dbReference type="InterPro" id="IPR036565">
    <property type="entry name" value="Mur-like_cat_sf"/>
</dbReference>
<evidence type="ECO:0000256" key="5">
    <source>
        <dbReference type="ARBA" id="ARBA00022840"/>
    </source>
</evidence>
<dbReference type="PANTHER" id="PTHR11136:SF0">
    <property type="entry name" value="DIHYDROFOLATE SYNTHETASE-RELATED"/>
    <property type="match status" value="1"/>
</dbReference>
<evidence type="ECO:0000256" key="7">
    <source>
        <dbReference type="PIRNR" id="PIRNR001563"/>
    </source>
</evidence>
<organism evidence="9 10">
    <name type="scientific">Fructobacillus parabroussonetiae</name>
    <dbReference type="NCBI Taxonomy" id="2713174"/>
    <lineage>
        <taxon>Bacteria</taxon>
        <taxon>Bacillati</taxon>
        <taxon>Bacillota</taxon>
        <taxon>Bacilli</taxon>
        <taxon>Lactobacillales</taxon>
        <taxon>Lactobacillaceae</taxon>
        <taxon>Fructobacillus</taxon>
    </lineage>
</organism>
<dbReference type="NCBIfam" id="TIGR01499">
    <property type="entry name" value="folC"/>
    <property type="match status" value="1"/>
</dbReference>
<dbReference type="Pfam" id="PF08245">
    <property type="entry name" value="Mur_ligase_M"/>
    <property type="match status" value="1"/>
</dbReference>
<keyword evidence="2 7" id="KW-0436">Ligase</keyword>
<dbReference type="Gene3D" id="3.90.190.20">
    <property type="entry name" value="Mur ligase, C-terminal domain"/>
    <property type="match status" value="1"/>
</dbReference>
<protein>
    <submittedName>
        <fullName evidence="9">Bifunctional folylpolyglutamate synthase/dihydrofolate synthase</fullName>
    </submittedName>
</protein>
<dbReference type="InterPro" id="IPR013221">
    <property type="entry name" value="Mur_ligase_cen"/>
</dbReference>
<dbReference type="InterPro" id="IPR036615">
    <property type="entry name" value="Mur_ligase_C_dom_sf"/>
</dbReference>
<keyword evidence="3" id="KW-0479">Metal-binding</keyword>